<evidence type="ECO:0000313" key="1">
    <source>
        <dbReference type="EMBL" id="KAL3046434.1"/>
    </source>
</evidence>
<proteinExistence type="predicted"/>
<gene>
    <name evidence="1" type="ORF">OYC64_004437</name>
</gene>
<dbReference type="EMBL" id="JBIYXZ010002085">
    <property type="protein sequence ID" value="KAL3046434.1"/>
    <property type="molecule type" value="Genomic_DNA"/>
</dbReference>
<protein>
    <submittedName>
        <fullName evidence="1">Uncharacterized protein</fullName>
    </submittedName>
</protein>
<evidence type="ECO:0000313" key="2">
    <source>
        <dbReference type="Proteomes" id="UP001619887"/>
    </source>
</evidence>
<dbReference type="PANTHER" id="PTHR33198">
    <property type="entry name" value="ANK_REP_REGION DOMAIN-CONTAINING PROTEIN-RELATED"/>
    <property type="match status" value="1"/>
</dbReference>
<keyword evidence="2" id="KW-1185">Reference proteome</keyword>
<accession>A0ABD2FX95</accession>
<sequence length="147" mass="16988">MAKFNPPANISFDKPTEWPEWRQRFERYKLATKLDKDDGRVHVSCLIYAMGNEAENIFKSFTFAKEDDGDDFAVVVGKFNEYFFPRRNVIHERACFHQRVQWPEEKAEGFIRALYDLSEHCSLVSIPLLDSSFPSLASLPCVLAPPP</sequence>
<dbReference type="Proteomes" id="UP001619887">
    <property type="component" value="Unassembled WGS sequence"/>
</dbReference>
<reference evidence="1 2" key="2">
    <citation type="journal article" date="2024" name="G3 (Bethesda)">
        <title>The genome of the cryopelagic Antarctic bald notothen, Trematomus borchgrevinki.</title>
        <authorList>
            <person name="Rayamajhi N."/>
            <person name="Rivera-Colon A.G."/>
            <person name="Minhas B.F."/>
            <person name="Cheng C.C."/>
            <person name="Catchen J.M."/>
        </authorList>
    </citation>
    <scope>NUCLEOTIDE SEQUENCE [LARGE SCALE GENOMIC DNA]</scope>
    <source>
        <strain evidence="1">AGRC-2024</strain>
    </source>
</reference>
<reference evidence="1 2" key="1">
    <citation type="journal article" date="2022" name="G3 (Bethesda)">
        <title>Evaluating Illumina-, Nanopore-, and PacBio-based genome assembly strategies with the bald notothen, Trematomus borchgrevinki.</title>
        <authorList>
            <person name="Rayamajhi N."/>
            <person name="Cheng C.C."/>
            <person name="Catchen J.M."/>
        </authorList>
    </citation>
    <scope>NUCLEOTIDE SEQUENCE [LARGE SCALE GENOMIC DNA]</scope>
    <source>
        <strain evidence="1">AGRC-2024</strain>
    </source>
</reference>
<name>A0ABD2FX95_PAGBO</name>
<comment type="caution">
    <text evidence="1">The sequence shown here is derived from an EMBL/GenBank/DDBJ whole genome shotgun (WGS) entry which is preliminary data.</text>
</comment>
<dbReference type="AlphaFoldDB" id="A0ABD2FX95"/>
<organism evidence="1 2">
    <name type="scientific">Pagothenia borchgrevinki</name>
    <name type="common">Bald rockcod</name>
    <name type="synonym">Trematomus borchgrevinki</name>
    <dbReference type="NCBI Taxonomy" id="8213"/>
    <lineage>
        <taxon>Eukaryota</taxon>
        <taxon>Metazoa</taxon>
        <taxon>Chordata</taxon>
        <taxon>Craniata</taxon>
        <taxon>Vertebrata</taxon>
        <taxon>Euteleostomi</taxon>
        <taxon>Actinopterygii</taxon>
        <taxon>Neopterygii</taxon>
        <taxon>Teleostei</taxon>
        <taxon>Neoteleostei</taxon>
        <taxon>Acanthomorphata</taxon>
        <taxon>Eupercaria</taxon>
        <taxon>Perciformes</taxon>
        <taxon>Notothenioidei</taxon>
        <taxon>Nototheniidae</taxon>
        <taxon>Pagothenia</taxon>
    </lineage>
</organism>